<keyword evidence="3" id="KW-0472">Membrane</keyword>
<feature type="domain" description="Porin" evidence="5">
    <location>
        <begin position="7"/>
        <end position="302"/>
    </location>
</feature>
<reference evidence="6 7" key="1">
    <citation type="submission" date="2014-09" db="EMBL/GenBank/DDBJ databases">
        <title>Vibrio maritimus JCM 19235. (C45) whole genome shotgun sequence.</title>
        <authorList>
            <person name="Sawabe T."/>
            <person name="Meirelles P."/>
            <person name="Nakanishi M."/>
            <person name="Sayaka M."/>
            <person name="Hattori M."/>
            <person name="Ohkuma M."/>
        </authorList>
    </citation>
    <scope>NUCLEOTIDE SEQUENCE [LARGE SCALE GENOMIC DNA]</scope>
    <source>
        <strain evidence="7">JCM19235</strain>
    </source>
</reference>
<dbReference type="InterPro" id="IPR050298">
    <property type="entry name" value="Gram-neg_bact_OMP"/>
</dbReference>
<protein>
    <submittedName>
        <fullName evidence="6">Porin-like protein H</fullName>
    </submittedName>
</protein>
<proteinExistence type="predicted"/>
<comment type="caution">
    <text evidence="6">The sequence shown here is derived from an EMBL/GenBank/DDBJ whole genome shotgun (WGS) entry which is preliminary data.</text>
</comment>
<dbReference type="STRING" id="990268.JCM19235_4507"/>
<dbReference type="AlphaFoldDB" id="A0A090SLN0"/>
<evidence type="ECO:0000313" key="6">
    <source>
        <dbReference type="EMBL" id="GAL20307.1"/>
    </source>
</evidence>
<evidence type="ECO:0000256" key="3">
    <source>
        <dbReference type="ARBA" id="ARBA00023136"/>
    </source>
</evidence>
<dbReference type="GO" id="GO:0015288">
    <property type="term" value="F:porin activity"/>
    <property type="evidence" value="ECO:0007669"/>
    <property type="project" value="InterPro"/>
</dbReference>
<dbReference type="SUPFAM" id="SSF56935">
    <property type="entry name" value="Porins"/>
    <property type="match status" value="1"/>
</dbReference>
<evidence type="ECO:0000256" key="1">
    <source>
        <dbReference type="ARBA" id="ARBA00004571"/>
    </source>
</evidence>
<evidence type="ECO:0000256" key="4">
    <source>
        <dbReference type="SAM" id="SignalP"/>
    </source>
</evidence>
<dbReference type="Proteomes" id="UP000029228">
    <property type="component" value="Unassembled WGS sequence"/>
</dbReference>
<evidence type="ECO:0000313" key="7">
    <source>
        <dbReference type="Proteomes" id="UP000029228"/>
    </source>
</evidence>
<dbReference type="PANTHER" id="PTHR34501:SF2">
    <property type="entry name" value="OUTER MEMBRANE PORIN F-RELATED"/>
    <property type="match status" value="1"/>
</dbReference>
<dbReference type="Pfam" id="PF13609">
    <property type="entry name" value="Porin_4"/>
    <property type="match status" value="1"/>
</dbReference>
<reference evidence="6 7" key="2">
    <citation type="submission" date="2014-09" db="EMBL/GenBank/DDBJ databases">
        <authorList>
            <consortium name="NBRP consortium"/>
            <person name="Sawabe T."/>
            <person name="Meirelles P."/>
            <person name="Nakanishi M."/>
            <person name="Sayaka M."/>
            <person name="Hattori M."/>
            <person name="Ohkuma M."/>
        </authorList>
    </citation>
    <scope>NUCLEOTIDE SEQUENCE [LARGE SCALE GENOMIC DNA]</scope>
    <source>
        <strain evidence="7">JCM19235</strain>
    </source>
</reference>
<feature type="chain" id="PRO_5001865090" evidence="4">
    <location>
        <begin position="20"/>
        <end position="315"/>
    </location>
</feature>
<feature type="signal peptide" evidence="4">
    <location>
        <begin position="1"/>
        <end position="19"/>
    </location>
</feature>
<organism evidence="6 7">
    <name type="scientific">Vibrio maritimus</name>
    <dbReference type="NCBI Taxonomy" id="990268"/>
    <lineage>
        <taxon>Bacteria</taxon>
        <taxon>Pseudomonadati</taxon>
        <taxon>Pseudomonadota</taxon>
        <taxon>Gammaproteobacteria</taxon>
        <taxon>Vibrionales</taxon>
        <taxon>Vibrionaceae</taxon>
        <taxon>Vibrio</taxon>
    </lineage>
</organism>
<dbReference type="InterPro" id="IPR033900">
    <property type="entry name" value="Gram_neg_porin_domain"/>
</dbReference>
<accession>A0A090SLN0</accession>
<keyword evidence="2 4" id="KW-0732">Signal</keyword>
<dbReference type="GO" id="GO:0009279">
    <property type="term" value="C:cell outer membrane"/>
    <property type="evidence" value="ECO:0007669"/>
    <property type="project" value="UniProtKB-SubCell"/>
</dbReference>
<evidence type="ECO:0000259" key="5">
    <source>
        <dbReference type="Pfam" id="PF13609"/>
    </source>
</evidence>
<name>A0A090SLN0_9VIBR</name>
<keyword evidence="7" id="KW-1185">Reference proteome</keyword>
<dbReference type="OrthoDB" id="6213950at2"/>
<gene>
    <name evidence="6" type="ORF">JCM19235_4507</name>
</gene>
<dbReference type="EMBL" id="BBMR01000005">
    <property type="protein sequence ID" value="GAL20307.1"/>
    <property type="molecule type" value="Genomic_DNA"/>
</dbReference>
<dbReference type="PANTHER" id="PTHR34501">
    <property type="entry name" value="PROTEIN YDDL-RELATED"/>
    <property type="match status" value="1"/>
</dbReference>
<dbReference type="Gene3D" id="2.40.160.10">
    <property type="entry name" value="Porin"/>
    <property type="match status" value="1"/>
</dbReference>
<dbReference type="InterPro" id="IPR023614">
    <property type="entry name" value="Porin_dom_sf"/>
</dbReference>
<evidence type="ECO:0000256" key="2">
    <source>
        <dbReference type="ARBA" id="ARBA00022729"/>
    </source>
</evidence>
<comment type="subcellular location">
    <subcellularLocation>
        <location evidence="1">Cell outer membrane</location>
        <topology evidence="1">Multi-pass membrane protein</topology>
    </subcellularLocation>
</comment>
<sequence length="315" mass="33739">MKKTLVALAVLASAGSAQAIEIYNQDRATVNLTGDVEVVYLRDTAENASTEQQIQDADFGFDVRYAVNDDLQVGGYWEFSGDNAGAAEAGNVYVAFYSAMAGSVKIGRLDTVLDDAGIGNDYQFGTAGFFQNGSKFGLDEAIRYDVDKGTWYVSAALAQDKNDSTAVIGEDGYWFDGKAGFRVADFDVTGFLGKLKRDTGTVEADENLYALEARYNGFENIGLAAGYYNVKGDITSPGTDVKGDAFALDATYSLDAWLFAVGYTRLDGDNQDAENTYYLNAGYGIAPSTTVYAELGGTDADNSQLGFAIGMKSEF</sequence>